<dbReference type="Proteomes" id="UP001345963">
    <property type="component" value="Unassembled WGS sequence"/>
</dbReference>
<evidence type="ECO:0000313" key="2">
    <source>
        <dbReference type="Proteomes" id="UP001345963"/>
    </source>
</evidence>
<name>A0ABU7BI96_9TELE</name>
<sequence>MTSPGQANDIARRSLIGVGTPRRCFLIGQRCNQIARPGEDGTEFSFNFAGGCRIFGEKRQRGRARLCVCFTVQQRLFPKENESHTNFQKSSEQ</sequence>
<protein>
    <submittedName>
        <fullName evidence="1">Uncharacterized protein</fullName>
    </submittedName>
</protein>
<keyword evidence="2" id="KW-1185">Reference proteome</keyword>
<evidence type="ECO:0000313" key="1">
    <source>
        <dbReference type="EMBL" id="MED6249295.1"/>
    </source>
</evidence>
<gene>
    <name evidence="1" type="ORF">ATANTOWER_012058</name>
</gene>
<dbReference type="EMBL" id="JAHUTI010051758">
    <property type="protein sequence ID" value="MED6249295.1"/>
    <property type="molecule type" value="Genomic_DNA"/>
</dbReference>
<organism evidence="1 2">
    <name type="scientific">Ataeniobius toweri</name>
    <dbReference type="NCBI Taxonomy" id="208326"/>
    <lineage>
        <taxon>Eukaryota</taxon>
        <taxon>Metazoa</taxon>
        <taxon>Chordata</taxon>
        <taxon>Craniata</taxon>
        <taxon>Vertebrata</taxon>
        <taxon>Euteleostomi</taxon>
        <taxon>Actinopterygii</taxon>
        <taxon>Neopterygii</taxon>
        <taxon>Teleostei</taxon>
        <taxon>Neoteleostei</taxon>
        <taxon>Acanthomorphata</taxon>
        <taxon>Ovalentaria</taxon>
        <taxon>Atherinomorphae</taxon>
        <taxon>Cyprinodontiformes</taxon>
        <taxon>Goodeidae</taxon>
        <taxon>Ataeniobius</taxon>
    </lineage>
</organism>
<accession>A0ABU7BI96</accession>
<reference evidence="1 2" key="1">
    <citation type="submission" date="2021-07" db="EMBL/GenBank/DDBJ databases">
        <authorList>
            <person name="Palmer J.M."/>
        </authorList>
    </citation>
    <scope>NUCLEOTIDE SEQUENCE [LARGE SCALE GENOMIC DNA]</scope>
    <source>
        <strain evidence="1 2">AT_MEX2019</strain>
        <tissue evidence="1">Muscle</tissue>
    </source>
</reference>
<proteinExistence type="predicted"/>
<comment type="caution">
    <text evidence="1">The sequence shown here is derived from an EMBL/GenBank/DDBJ whole genome shotgun (WGS) entry which is preliminary data.</text>
</comment>